<dbReference type="InterPro" id="IPR000860">
    <property type="entry name" value="HemC"/>
</dbReference>
<feature type="compositionally biased region" description="Basic and acidic residues" evidence="10">
    <location>
        <begin position="641"/>
        <end position="650"/>
    </location>
</feature>
<evidence type="ECO:0000256" key="7">
    <source>
        <dbReference type="ARBA" id="ARBA00023244"/>
    </source>
</evidence>
<dbReference type="InterPro" id="IPR022419">
    <property type="entry name" value="Porphobilin_deaminase_cofac_BS"/>
</dbReference>
<name>A0A316ZEI9_9BASI</name>
<evidence type="ECO:0000313" key="14">
    <source>
        <dbReference type="Proteomes" id="UP000245946"/>
    </source>
</evidence>
<dbReference type="GeneID" id="37272228"/>
<dbReference type="OrthoDB" id="564646at2759"/>
<feature type="region of interest" description="Disordered" evidence="10">
    <location>
        <begin position="641"/>
        <end position="668"/>
    </location>
</feature>
<sequence>MRLAWRRAAPGWLQIVWRGAGGDTGDRVVRAAHSRASRAAQVAALVHTTTTASNMSAPQAPPGDAPQCPVAHFPSQPLPPGHPPTASHPASSLRAPTAPGCIFFRTTDDLASTPPLSRAASTLLEDAKRAANINPLAPGAAEKLDPATALVLASRNSQLALVQSSHVSAMLASHYGARSPAFAHLVQTDAPPSPPSATTPPSSPLAPLIFDEPSVTAARARVAEWGIPGPCAFPITSMSTAGDQNQRSPLYVIGGDGRAIWTKELEVALAAGAVDAIIHCLKDVPTQLPDGLMLGAILEREDPRDALVIKAGLPYKTLDELPPGSVIGTSSVRRVAQLRRRYPELVFSDVRGNLNTRLAKLDSPTGPYTALVLAAAGLLRLNFTSRITAFLSAPVLMYSVGQGSLAIEVRTPPAGATPATDRDARILAMVRSIGDWRATWRAECERALLRELEGGCSIPVGVDTRFSDHDQVEGKRNEGEAERLVAEARGVDAADTIRLDGHTIPADEAGSSRRQGGAAGAPKPPRLERLETGFEEAQAAAASAAAPVAPAPRLPDLSNMYPEYLADEPAEGATLSLHCCVVSLDGKRHCEYKLAALCRSVEDARELGRNVAKELSCARGARVILAEVERHRQLAEAADERRRREGRAARVAEVAGGPTRAAGEELDEREARRKLDEALAAASSGAGLNSKAANGEQQPWGLLANEVDRRGVPREDGQAKAWEV</sequence>
<dbReference type="Gene3D" id="3.40.190.10">
    <property type="entry name" value="Periplasmic binding protein-like II"/>
    <property type="match status" value="2"/>
</dbReference>
<dbReference type="Pfam" id="PF03900">
    <property type="entry name" value="Porphobil_deamC"/>
    <property type="match status" value="1"/>
</dbReference>
<dbReference type="Gene3D" id="3.30.160.40">
    <property type="entry name" value="Porphobilinogen deaminase, C-terminal domain"/>
    <property type="match status" value="1"/>
</dbReference>
<evidence type="ECO:0000256" key="9">
    <source>
        <dbReference type="ARBA" id="ARBA00033064"/>
    </source>
</evidence>
<evidence type="ECO:0000256" key="3">
    <source>
        <dbReference type="ARBA" id="ARBA00005638"/>
    </source>
</evidence>
<dbReference type="GO" id="GO:0004418">
    <property type="term" value="F:hydroxymethylbilane synthase activity"/>
    <property type="evidence" value="ECO:0007669"/>
    <property type="project" value="UniProtKB-EC"/>
</dbReference>
<dbReference type="NCBIfam" id="TIGR00212">
    <property type="entry name" value="hemC"/>
    <property type="match status" value="1"/>
</dbReference>
<feature type="domain" description="Porphobilinogen deaminase N-terminal" evidence="11">
    <location>
        <begin position="232"/>
        <end position="411"/>
    </location>
</feature>
<feature type="compositionally biased region" description="Low complexity" evidence="10">
    <location>
        <begin position="683"/>
        <end position="695"/>
    </location>
</feature>
<dbReference type="GO" id="GO:0005737">
    <property type="term" value="C:cytoplasm"/>
    <property type="evidence" value="ECO:0007669"/>
    <property type="project" value="TreeGrafter"/>
</dbReference>
<dbReference type="InterPro" id="IPR022417">
    <property type="entry name" value="Porphobilin_deaminase_N"/>
</dbReference>
<keyword evidence="14" id="KW-1185">Reference proteome</keyword>
<protein>
    <recommendedName>
        <fullName evidence="4">hydroxymethylbilane synthase</fullName>
        <ecNumber evidence="4">2.5.1.61</ecNumber>
    </recommendedName>
    <alternativeName>
        <fullName evidence="9">Hydroxymethylbilane synthase</fullName>
    </alternativeName>
    <alternativeName>
        <fullName evidence="8">Pre-uroporphyrinogen synthase</fullName>
    </alternativeName>
</protein>
<evidence type="ECO:0000259" key="12">
    <source>
        <dbReference type="Pfam" id="PF03900"/>
    </source>
</evidence>
<dbReference type="PANTHER" id="PTHR11557">
    <property type="entry name" value="PORPHOBILINOGEN DEAMINASE"/>
    <property type="match status" value="1"/>
</dbReference>
<keyword evidence="6" id="KW-0350">Heme biosynthesis</keyword>
<organism evidence="13 14">
    <name type="scientific">Tilletiopsis washingtonensis</name>
    <dbReference type="NCBI Taxonomy" id="58919"/>
    <lineage>
        <taxon>Eukaryota</taxon>
        <taxon>Fungi</taxon>
        <taxon>Dikarya</taxon>
        <taxon>Basidiomycota</taxon>
        <taxon>Ustilaginomycotina</taxon>
        <taxon>Exobasidiomycetes</taxon>
        <taxon>Entylomatales</taxon>
        <taxon>Entylomatales incertae sedis</taxon>
        <taxon>Tilletiopsis</taxon>
    </lineage>
</organism>
<comment type="pathway">
    <text evidence="2">Porphyrin-containing compound metabolism; protoporphyrin-IX biosynthesis; coproporphyrinogen-III from 5-aminolevulinate: step 2/4.</text>
</comment>
<feature type="compositionally biased region" description="Basic and acidic residues" evidence="10">
    <location>
        <begin position="706"/>
        <end position="724"/>
    </location>
</feature>
<dbReference type="FunFam" id="3.40.190.10:FF:000005">
    <property type="entry name" value="Porphobilinogen deaminase"/>
    <property type="match status" value="1"/>
</dbReference>
<evidence type="ECO:0000256" key="4">
    <source>
        <dbReference type="ARBA" id="ARBA00012655"/>
    </source>
</evidence>
<evidence type="ECO:0000256" key="6">
    <source>
        <dbReference type="ARBA" id="ARBA00023133"/>
    </source>
</evidence>
<dbReference type="SUPFAM" id="SSF53850">
    <property type="entry name" value="Periplasmic binding protein-like II"/>
    <property type="match status" value="1"/>
</dbReference>
<proteinExistence type="inferred from homology"/>
<feature type="domain" description="Porphobilinogen deaminase C-terminal" evidence="12">
    <location>
        <begin position="441"/>
        <end position="467"/>
    </location>
</feature>
<dbReference type="InterPro" id="IPR036803">
    <property type="entry name" value="Porphobilinogen_deaminase_C_sf"/>
</dbReference>
<dbReference type="PANTHER" id="PTHR11557:SF0">
    <property type="entry name" value="PORPHOBILINOGEN DEAMINASE"/>
    <property type="match status" value="1"/>
</dbReference>
<evidence type="ECO:0000256" key="5">
    <source>
        <dbReference type="ARBA" id="ARBA00022679"/>
    </source>
</evidence>
<dbReference type="PROSITE" id="PS00533">
    <property type="entry name" value="PORPHOBILINOGEN_DEAM"/>
    <property type="match status" value="1"/>
</dbReference>
<dbReference type="AlphaFoldDB" id="A0A316ZEI9"/>
<dbReference type="InterPro" id="IPR022418">
    <property type="entry name" value="Porphobilinogen_deaminase_C"/>
</dbReference>
<reference evidence="13 14" key="1">
    <citation type="journal article" date="2018" name="Mol. Biol. Evol.">
        <title>Broad Genomic Sampling Reveals a Smut Pathogenic Ancestry of the Fungal Clade Ustilaginomycotina.</title>
        <authorList>
            <person name="Kijpornyongpan T."/>
            <person name="Mondo S.J."/>
            <person name="Barry K."/>
            <person name="Sandor L."/>
            <person name="Lee J."/>
            <person name="Lipzen A."/>
            <person name="Pangilinan J."/>
            <person name="LaButti K."/>
            <person name="Hainaut M."/>
            <person name="Henrissat B."/>
            <person name="Grigoriev I.V."/>
            <person name="Spatafora J.W."/>
            <person name="Aime M.C."/>
        </authorList>
    </citation>
    <scope>NUCLEOTIDE SEQUENCE [LARGE SCALE GENOMIC DNA]</scope>
    <source>
        <strain evidence="13 14">MCA 4186</strain>
    </source>
</reference>
<dbReference type="EC" id="2.5.1.61" evidence="4"/>
<evidence type="ECO:0000256" key="8">
    <source>
        <dbReference type="ARBA" id="ARBA00030685"/>
    </source>
</evidence>
<dbReference type="Proteomes" id="UP000245946">
    <property type="component" value="Unassembled WGS sequence"/>
</dbReference>
<dbReference type="UniPathway" id="UPA00251">
    <property type="reaction ID" value="UER00319"/>
</dbReference>
<dbReference type="SUPFAM" id="SSF54782">
    <property type="entry name" value="Porphobilinogen deaminase (hydroxymethylbilane synthase), C-terminal domain"/>
    <property type="match status" value="1"/>
</dbReference>
<evidence type="ECO:0000256" key="10">
    <source>
        <dbReference type="SAM" id="MobiDB-lite"/>
    </source>
</evidence>
<gene>
    <name evidence="13" type="ORF">FA09DRAFT_345260</name>
</gene>
<dbReference type="EMBL" id="KZ819286">
    <property type="protein sequence ID" value="PWO00161.1"/>
    <property type="molecule type" value="Genomic_DNA"/>
</dbReference>
<feature type="region of interest" description="Disordered" evidence="10">
    <location>
        <begin position="503"/>
        <end position="526"/>
    </location>
</feature>
<evidence type="ECO:0000313" key="13">
    <source>
        <dbReference type="EMBL" id="PWO00161.1"/>
    </source>
</evidence>
<dbReference type="PRINTS" id="PR00151">
    <property type="entry name" value="PORPHBDMNASE"/>
</dbReference>
<evidence type="ECO:0000259" key="11">
    <source>
        <dbReference type="Pfam" id="PF01379"/>
    </source>
</evidence>
<dbReference type="GO" id="GO:0006782">
    <property type="term" value="P:protoporphyrinogen IX biosynthetic process"/>
    <property type="evidence" value="ECO:0007669"/>
    <property type="project" value="UniProtKB-UniPathway"/>
</dbReference>
<accession>A0A316ZEI9</accession>
<evidence type="ECO:0000256" key="2">
    <source>
        <dbReference type="ARBA" id="ARBA00004735"/>
    </source>
</evidence>
<dbReference type="RefSeq" id="XP_025600439.1">
    <property type="nucleotide sequence ID" value="XM_025744684.1"/>
</dbReference>
<keyword evidence="5" id="KW-0808">Transferase</keyword>
<dbReference type="STRING" id="58919.A0A316ZEI9"/>
<feature type="region of interest" description="Disordered" evidence="10">
    <location>
        <begin position="52"/>
        <end position="92"/>
    </location>
</feature>
<feature type="region of interest" description="Disordered" evidence="10">
    <location>
        <begin position="683"/>
        <end position="724"/>
    </location>
</feature>
<comment type="similarity">
    <text evidence="3">Belongs to the HMBS family.</text>
</comment>
<dbReference type="Pfam" id="PF01379">
    <property type="entry name" value="Porphobil_deam"/>
    <property type="match status" value="1"/>
</dbReference>
<keyword evidence="7" id="KW-0627">Porphyrin biosynthesis</keyword>
<evidence type="ECO:0000256" key="1">
    <source>
        <dbReference type="ARBA" id="ARBA00001916"/>
    </source>
</evidence>
<comment type="cofactor">
    <cofactor evidence="1">
        <name>dipyrromethane</name>
        <dbReference type="ChEBI" id="CHEBI:60342"/>
    </cofactor>
</comment>